<reference evidence="4" key="1">
    <citation type="submission" date="2019-02" db="EMBL/GenBank/DDBJ databases">
        <authorList>
            <person name="Li S.-H."/>
        </authorList>
    </citation>
    <scope>NUCLEOTIDE SEQUENCE</scope>
    <source>
        <strain evidence="4">IMCC8485</strain>
    </source>
</reference>
<dbReference type="InterPro" id="IPR036291">
    <property type="entry name" value="NAD(P)-bd_dom_sf"/>
</dbReference>
<name>A0ABT3SZE7_9GAMM</name>
<dbReference type="SUPFAM" id="SSF51735">
    <property type="entry name" value="NAD(P)-binding Rossmann-fold domains"/>
    <property type="match status" value="1"/>
</dbReference>
<dbReference type="Pfam" id="PF01370">
    <property type="entry name" value="Epimerase"/>
    <property type="match status" value="1"/>
</dbReference>
<evidence type="ECO:0000256" key="2">
    <source>
        <dbReference type="ARBA" id="ARBA00007637"/>
    </source>
</evidence>
<comment type="similarity">
    <text evidence="2">Belongs to the NAD(P)-dependent epimerase/dehydratase family.</text>
</comment>
<keyword evidence="5" id="KW-1185">Reference proteome</keyword>
<dbReference type="EMBL" id="SHNP01000007">
    <property type="protein sequence ID" value="MCX2975370.1"/>
    <property type="molecule type" value="Genomic_DNA"/>
</dbReference>
<protein>
    <submittedName>
        <fullName evidence="4">NAD(P)-dependent oxidoreductase</fullName>
    </submittedName>
</protein>
<organism evidence="4 5">
    <name type="scientific">Candidatus Seongchinamella marina</name>
    <dbReference type="NCBI Taxonomy" id="2518990"/>
    <lineage>
        <taxon>Bacteria</taxon>
        <taxon>Pseudomonadati</taxon>
        <taxon>Pseudomonadota</taxon>
        <taxon>Gammaproteobacteria</taxon>
        <taxon>Cellvibrionales</taxon>
        <taxon>Halieaceae</taxon>
        <taxon>Seongchinamella</taxon>
    </lineage>
</organism>
<accession>A0ABT3SZE7</accession>
<dbReference type="PANTHER" id="PTHR43000">
    <property type="entry name" value="DTDP-D-GLUCOSE 4,6-DEHYDRATASE-RELATED"/>
    <property type="match status" value="1"/>
</dbReference>
<evidence type="ECO:0000259" key="3">
    <source>
        <dbReference type="Pfam" id="PF01370"/>
    </source>
</evidence>
<proteinExistence type="inferred from homology"/>
<dbReference type="Proteomes" id="UP001143307">
    <property type="component" value="Unassembled WGS sequence"/>
</dbReference>
<sequence>MPSRICTGAMAAAFVFSYIAVRFLKKSHNSMLENQRILITGATGQVARPIAESLVKNNQVWAAARFSNPDARGELEAQGIKTATFTIGDADLAHLPDVDYVIHCGCNTDPKTSDEGMLNAEGTGFLMQRYQDVKGFFHMSSSSIYRDNPDPLAVIAEDAVLGGFSHYSHHYAMSKLATEAVVRYQALSLNLPTIIARLDVAYGEHGHGGVPMVLVDFMKNGWPYQRKADSESYCSPIYQDDITQQVQGLLAHAAVPAPVVNLGGDDPVSVEAMAAYIEEITGLKLTMNSGDNAMWQMKILDSNKRMELAGACEYGWKDGIRAAMRKRFPEIELKA</sequence>
<feature type="domain" description="NAD-dependent epimerase/dehydratase" evidence="3">
    <location>
        <begin position="37"/>
        <end position="214"/>
    </location>
</feature>
<comment type="pathway">
    <text evidence="1">Bacterial outer membrane biogenesis; LPS O-antigen biosynthesis.</text>
</comment>
<gene>
    <name evidence="4" type="ORF">EYC87_17455</name>
</gene>
<evidence type="ECO:0000313" key="5">
    <source>
        <dbReference type="Proteomes" id="UP001143307"/>
    </source>
</evidence>
<comment type="caution">
    <text evidence="4">The sequence shown here is derived from an EMBL/GenBank/DDBJ whole genome shotgun (WGS) entry which is preliminary data.</text>
</comment>
<dbReference type="InterPro" id="IPR001509">
    <property type="entry name" value="Epimerase_deHydtase"/>
</dbReference>
<evidence type="ECO:0000256" key="1">
    <source>
        <dbReference type="ARBA" id="ARBA00005125"/>
    </source>
</evidence>
<evidence type="ECO:0000313" key="4">
    <source>
        <dbReference type="EMBL" id="MCX2975370.1"/>
    </source>
</evidence>
<dbReference type="Gene3D" id="3.40.50.720">
    <property type="entry name" value="NAD(P)-binding Rossmann-like Domain"/>
    <property type="match status" value="1"/>
</dbReference>